<accession>A0A0D0B451</accession>
<dbReference type="AlphaFoldDB" id="A0A0D0B451"/>
<organism evidence="1 2">
    <name type="scientific">Suillus luteus UH-Slu-Lm8-n1</name>
    <dbReference type="NCBI Taxonomy" id="930992"/>
    <lineage>
        <taxon>Eukaryota</taxon>
        <taxon>Fungi</taxon>
        <taxon>Dikarya</taxon>
        <taxon>Basidiomycota</taxon>
        <taxon>Agaricomycotina</taxon>
        <taxon>Agaricomycetes</taxon>
        <taxon>Agaricomycetidae</taxon>
        <taxon>Boletales</taxon>
        <taxon>Suillineae</taxon>
        <taxon>Suillaceae</taxon>
        <taxon>Suillus</taxon>
    </lineage>
</organism>
<protein>
    <submittedName>
        <fullName evidence="1">Unplaced genomic scaffold CY34scaffold_250, whole genome shotgun sequence</fullName>
    </submittedName>
</protein>
<dbReference type="EMBL" id="KN835381">
    <property type="protein sequence ID" value="KIK38648.1"/>
    <property type="molecule type" value="Genomic_DNA"/>
</dbReference>
<gene>
    <name evidence="1" type="ORF">CY34DRAFT_381843</name>
</gene>
<dbReference type="HOGENOM" id="CLU_2279335_0_0_1"/>
<evidence type="ECO:0000313" key="1">
    <source>
        <dbReference type="EMBL" id="KIK38648.1"/>
    </source>
</evidence>
<evidence type="ECO:0000313" key="2">
    <source>
        <dbReference type="Proteomes" id="UP000054485"/>
    </source>
</evidence>
<proteinExistence type="predicted"/>
<keyword evidence="2" id="KW-1185">Reference proteome</keyword>
<dbReference type="InParanoid" id="A0A0D0B451"/>
<dbReference type="Proteomes" id="UP000054485">
    <property type="component" value="Unassembled WGS sequence"/>
</dbReference>
<reference evidence="1 2" key="1">
    <citation type="submission" date="2014-04" db="EMBL/GenBank/DDBJ databases">
        <authorList>
            <consortium name="DOE Joint Genome Institute"/>
            <person name="Kuo A."/>
            <person name="Ruytinx J."/>
            <person name="Rineau F."/>
            <person name="Colpaert J."/>
            <person name="Kohler A."/>
            <person name="Nagy L.G."/>
            <person name="Floudas D."/>
            <person name="Copeland A."/>
            <person name="Barry K.W."/>
            <person name="Cichocki N."/>
            <person name="Veneault-Fourrey C."/>
            <person name="LaButti K."/>
            <person name="Lindquist E.A."/>
            <person name="Lipzen A."/>
            <person name="Lundell T."/>
            <person name="Morin E."/>
            <person name="Murat C."/>
            <person name="Sun H."/>
            <person name="Tunlid A."/>
            <person name="Henrissat B."/>
            <person name="Grigoriev I.V."/>
            <person name="Hibbett D.S."/>
            <person name="Martin F."/>
            <person name="Nordberg H.P."/>
            <person name="Cantor M.N."/>
            <person name="Hua S.X."/>
        </authorList>
    </citation>
    <scope>NUCLEOTIDE SEQUENCE [LARGE SCALE GENOMIC DNA]</scope>
    <source>
        <strain evidence="1 2">UH-Slu-Lm8-n1</strain>
    </source>
</reference>
<sequence>MYPISGILQLALFDSNPNSQFKATSTVPPRPAYDRSHNQCPPSDYTADKSCFCQHGTSAAVKRYNFATVPWVTMVRSKIDNTVSCKSLTSCAARQVSIRKRG</sequence>
<reference evidence="2" key="2">
    <citation type="submission" date="2015-01" db="EMBL/GenBank/DDBJ databases">
        <title>Evolutionary Origins and Diversification of the Mycorrhizal Mutualists.</title>
        <authorList>
            <consortium name="DOE Joint Genome Institute"/>
            <consortium name="Mycorrhizal Genomics Consortium"/>
            <person name="Kohler A."/>
            <person name="Kuo A."/>
            <person name="Nagy L.G."/>
            <person name="Floudas D."/>
            <person name="Copeland A."/>
            <person name="Barry K.W."/>
            <person name="Cichocki N."/>
            <person name="Veneault-Fourrey C."/>
            <person name="LaButti K."/>
            <person name="Lindquist E.A."/>
            <person name="Lipzen A."/>
            <person name="Lundell T."/>
            <person name="Morin E."/>
            <person name="Murat C."/>
            <person name="Riley R."/>
            <person name="Ohm R."/>
            <person name="Sun H."/>
            <person name="Tunlid A."/>
            <person name="Henrissat B."/>
            <person name="Grigoriev I.V."/>
            <person name="Hibbett D.S."/>
            <person name="Martin F."/>
        </authorList>
    </citation>
    <scope>NUCLEOTIDE SEQUENCE [LARGE SCALE GENOMIC DNA]</scope>
    <source>
        <strain evidence="2">UH-Slu-Lm8-n1</strain>
    </source>
</reference>
<name>A0A0D0B451_9AGAM</name>